<feature type="signal peptide" evidence="1">
    <location>
        <begin position="1"/>
        <end position="26"/>
    </location>
</feature>
<organism evidence="2 3">
    <name type="scientific">Leucobacter rhizosphaerae</name>
    <dbReference type="NCBI Taxonomy" id="2932245"/>
    <lineage>
        <taxon>Bacteria</taxon>
        <taxon>Bacillati</taxon>
        <taxon>Actinomycetota</taxon>
        <taxon>Actinomycetes</taxon>
        <taxon>Micrococcales</taxon>
        <taxon>Microbacteriaceae</taxon>
        <taxon>Leucobacter</taxon>
    </lineage>
</organism>
<evidence type="ECO:0000313" key="3">
    <source>
        <dbReference type="Proteomes" id="UP000831775"/>
    </source>
</evidence>
<dbReference type="RefSeq" id="WP_244688192.1">
    <property type="nucleotide sequence ID" value="NZ_CP095043.1"/>
</dbReference>
<reference evidence="2 3" key="1">
    <citation type="submission" date="2022-04" db="EMBL/GenBank/DDBJ databases">
        <title>Leucobacter sp. isolated from rhizosphere of onion.</title>
        <authorList>
            <person name="Won M."/>
            <person name="Lee C.-M."/>
            <person name="Woen H.-Y."/>
            <person name="Kwon S.-W."/>
        </authorList>
    </citation>
    <scope>NUCLEOTIDE SEQUENCE [LARGE SCALE GENOMIC DNA]</scope>
    <source>
        <strain evidence="2 3">H25R-14</strain>
    </source>
</reference>
<evidence type="ECO:0000313" key="2">
    <source>
        <dbReference type="EMBL" id="UOQ61598.1"/>
    </source>
</evidence>
<keyword evidence="1" id="KW-0732">Signal</keyword>
<dbReference type="InterPro" id="IPR006311">
    <property type="entry name" value="TAT_signal"/>
</dbReference>
<protein>
    <recommendedName>
        <fullName evidence="4">Secreted protein</fullName>
    </recommendedName>
</protein>
<sequence>MFKTRRKAAAVTAACALALGGLSVAAAPPAPAEAAGYTYLYETDFETFSACNTKRLTMNSSWTRSSQCFIFYDTDANGNRVGPNVWKFTVSVRG</sequence>
<accession>A0ABY4FZB2</accession>
<name>A0ABY4FZB2_9MICO</name>
<evidence type="ECO:0000256" key="1">
    <source>
        <dbReference type="SAM" id="SignalP"/>
    </source>
</evidence>
<gene>
    <name evidence="2" type="ORF">MUN76_06480</name>
</gene>
<keyword evidence="3" id="KW-1185">Reference proteome</keyword>
<proteinExistence type="predicted"/>
<feature type="chain" id="PRO_5045385754" description="Secreted protein" evidence="1">
    <location>
        <begin position="27"/>
        <end position="94"/>
    </location>
</feature>
<evidence type="ECO:0008006" key="4">
    <source>
        <dbReference type="Google" id="ProtNLM"/>
    </source>
</evidence>
<dbReference type="PROSITE" id="PS51318">
    <property type="entry name" value="TAT"/>
    <property type="match status" value="1"/>
</dbReference>
<dbReference type="Proteomes" id="UP000831775">
    <property type="component" value="Chromosome"/>
</dbReference>
<dbReference type="EMBL" id="CP095043">
    <property type="protein sequence ID" value="UOQ61598.1"/>
    <property type="molecule type" value="Genomic_DNA"/>
</dbReference>